<proteinExistence type="predicted"/>
<dbReference type="Proteomes" id="UP000826146">
    <property type="component" value="Chromosome"/>
</dbReference>
<gene>
    <name evidence="1" type="ORF">NHP190012_04230</name>
</gene>
<dbReference type="PANTHER" id="PTHR38785:SF1">
    <property type="entry name" value="HOMOLOG OF VIRK"/>
    <property type="match status" value="1"/>
</dbReference>
<name>A0ABN6I5A2_9HELI</name>
<sequence length="130" mass="15038">MLIGGVQGKLGLEQEHIRFLDKYCCCQPGLFLIELQIVLTRVLGLDKTLGIPNAGQIAYAKYGELARNYDDLFMKRGADLLEIEGRTYYNLPHTQKDISHYPQKRRAIHRKRLKLLSEMEDNLKKLIRHG</sequence>
<dbReference type="EMBL" id="AP024819">
    <property type="protein sequence ID" value="BCZ18781.1"/>
    <property type="molecule type" value="Genomic_DNA"/>
</dbReference>
<evidence type="ECO:0000313" key="1">
    <source>
        <dbReference type="EMBL" id="BCZ18781.1"/>
    </source>
</evidence>
<protein>
    <submittedName>
        <fullName evidence="1">Uncharacterized protein</fullName>
    </submittedName>
</protein>
<dbReference type="Pfam" id="PF04393">
    <property type="entry name" value="DUF535"/>
    <property type="match status" value="1"/>
</dbReference>
<accession>A0ABN6I5A2</accession>
<dbReference type="PANTHER" id="PTHR38785">
    <property type="entry name" value="HOMOLOG OF VIRK"/>
    <property type="match status" value="1"/>
</dbReference>
<organism evidence="1 2">
    <name type="scientific">Helicobacter gastrofelis</name>
    <dbReference type="NCBI Taxonomy" id="2849642"/>
    <lineage>
        <taxon>Bacteria</taxon>
        <taxon>Pseudomonadati</taxon>
        <taxon>Campylobacterota</taxon>
        <taxon>Epsilonproteobacteria</taxon>
        <taxon>Campylobacterales</taxon>
        <taxon>Helicobacteraceae</taxon>
        <taxon>Helicobacter</taxon>
    </lineage>
</organism>
<keyword evidence="2" id="KW-1185">Reference proteome</keyword>
<dbReference type="InterPro" id="IPR007488">
    <property type="entry name" value="DUF535"/>
</dbReference>
<reference evidence="1 2" key="1">
    <citation type="submission" date="2021-07" db="EMBL/GenBank/DDBJ databases">
        <title>Novel Helicobacter sp. Isolated from a cat.</title>
        <authorList>
            <person name="Rimbara E."/>
            <person name="Suzuki M."/>
        </authorList>
    </citation>
    <scope>NUCLEOTIDE SEQUENCE [LARGE SCALE GENOMIC DNA]</scope>
    <source>
        <strain evidence="2">NHP19-012</strain>
    </source>
</reference>
<evidence type="ECO:0000313" key="2">
    <source>
        <dbReference type="Proteomes" id="UP000826146"/>
    </source>
</evidence>